<protein>
    <submittedName>
        <fullName evidence="7">Putative membrane protein YhhN</fullName>
    </submittedName>
</protein>
<comment type="similarity">
    <text evidence="2">Belongs to the TMEM86 family.</text>
</comment>
<feature type="transmembrane region" description="Helical" evidence="6">
    <location>
        <begin position="61"/>
        <end position="79"/>
    </location>
</feature>
<organism evidence="7 8">
    <name type="scientific">Pseudoxanthomonas taiwanensis J19</name>
    <dbReference type="NCBI Taxonomy" id="935569"/>
    <lineage>
        <taxon>Bacteria</taxon>
        <taxon>Pseudomonadati</taxon>
        <taxon>Pseudomonadota</taxon>
        <taxon>Gammaproteobacteria</taxon>
        <taxon>Lysobacterales</taxon>
        <taxon>Lysobacteraceae</taxon>
        <taxon>Pseudoxanthomonas</taxon>
    </lineage>
</organism>
<comment type="subcellular location">
    <subcellularLocation>
        <location evidence="1">Membrane</location>
        <topology evidence="1">Multi-pass membrane protein</topology>
    </subcellularLocation>
</comment>
<sequence>MDPRFRATGAAVAILAAGAIAGALLDDGFRLLHYACKPLATVLIAVYAMRAAPPVSARYRAAVLAGLACSLAGDVFLMLPQDLFVPGLVAFLLAHLCYIVAFFPGAGTVPRVLGLLAYMAFAGCNLVLPLPSVPAALRVAVLVYVGVLMLMAGLATARAWSLRHDRRLAAPARAAALGGMLFVLSDSLLAWDRFGGGLPLAMLFILATYYAAQWCIAHSVAPSGRAPA</sequence>
<feature type="transmembrane region" description="Helical" evidence="6">
    <location>
        <begin position="172"/>
        <end position="191"/>
    </location>
</feature>
<dbReference type="GO" id="GO:0016787">
    <property type="term" value="F:hydrolase activity"/>
    <property type="evidence" value="ECO:0007669"/>
    <property type="project" value="TreeGrafter"/>
</dbReference>
<dbReference type="EMBL" id="VLJS01000043">
    <property type="protein sequence ID" value="TWH15402.1"/>
    <property type="molecule type" value="Genomic_DNA"/>
</dbReference>
<feature type="transmembrane region" description="Helical" evidence="6">
    <location>
        <begin position="197"/>
        <end position="217"/>
    </location>
</feature>
<dbReference type="Proteomes" id="UP000321583">
    <property type="component" value="Unassembled WGS sequence"/>
</dbReference>
<evidence type="ECO:0000256" key="2">
    <source>
        <dbReference type="ARBA" id="ARBA00007375"/>
    </source>
</evidence>
<comment type="caution">
    <text evidence="7">The sequence shown here is derived from an EMBL/GenBank/DDBJ whole genome shotgun (WGS) entry which is preliminary data.</text>
</comment>
<keyword evidence="3 6" id="KW-0812">Transmembrane</keyword>
<gene>
    <name evidence="7" type="ORF">L613_001600000200</name>
</gene>
<dbReference type="Pfam" id="PF07947">
    <property type="entry name" value="YhhN"/>
    <property type="match status" value="1"/>
</dbReference>
<name>A0A562E0A1_9GAMM</name>
<proteinExistence type="inferred from homology"/>
<dbReference type="PANTHER" id="PTHR31885:SF6">
    <property type="entry name" value="GH04784P"/>
    <property type="match status" value="1"/>
</dbReference>
<evidence type="ECO:0000256" key="6">
    <source>
        <dbReference type="SAM" id="Phobius"/>
    </source>
</evidence>
<dbReference type="PANTHER" id="PTHR31885">
    <property type="entry name" value="GH04784P"/>
    <property type="match status" value="1"/>
</dbReference>
<evidence type="ECO:0000313" key="7">
    <source>
        <dbReference type="EMBL" id="TWH15402.1"/>
    </source>
</evidence>
<evidence type="ECO:0000256" key="1">
    <source>
        <dbReference type="ARBA" id="ARBA00004141"/>
    </source>
</evidence>
<dbReference type="AlphaFoldDB" id="A0A562E0A1"/>
<evidence type="ECO:0000256" key="4">
    <source>
        <dbReference type="ARBA" id="ARBA00022989"/>
    </source>
</evidence>
<keyword evidence="8" id="KW-1185">Reference proteome</keyword>
<accession>A0A562E0A1</accession>
<evidence type="ECO:0000313" key="8">
    <source>
        <dbReference type="Proteomes" id="UP000321583"/>
    </source>
</evidence>
<feature type="transmembrane region" description="Helical" evidence="6">
    <location>
        <begin position="136"/>
        <end position="160"/>
    </location>
</feature>
<dbReference type="GO" id="GO:0016020">
    <property type="term" value="C:membrane"/>
    <property type="evidence" value="ECO:0007669"/>
    <property type="project" value="UniProtKB-SubCell"/>
</dbReference>
<keyword evidence="5 6" id="KW-0472">Membrane</keyword>
<feature type="transmembrane region" description="Helical" evidence="6">
    <location>
        <begin position="31"/>
        <end position="49"/>
    </location>
</feature>
<feature type="transmembrane region" description="Helical" evidence="6">
    <location>
        <begin position="85"/>
        <end position="105"/>
    </location>
</feature>
<reference evidence="7 8" key="1">
    <citation type="submission" date="2019-07" db="EMBL/GenBank/DDBJ databases">
        <title>Genome sequencing of lignin-degrading bacterial isolates.</title>
        <authorList>
            <person name="Gladden J."/>
        </authorList>
    </citation>
    <scope>NUCLEOTIDE SEQUENCE [LARGE SCALE GENOMIC DNA]</scope>
    <source>
        <strain evidence="7 8">J19</strain>
    </source>
</reference>
<evidence type="ECO:0000256" key="3">
    <source>
        <dbReference type="ARBA" id="ARBA00022692"/>
    </source>
</evidence>
<evidence type="ECO:0000256" key="5">
    <source>
        <dbReference type="ARBA" id="ARBA00023136"/>
    </source>
</evidence>
<keyword evidence="4 6" id="KW-1133">Transmembrane helix</keyword>
<feature type="transmembrane region" description="Helical" evidence="6">
    <location>
        <begin position="112"/>
        <end position="130"/>
    </location>
</feature>
<dbReference type="InterPro" id="IPR012506">
    <property type="entry name" value="TMEM86B-like"/>
</dbReference>